<evidence type="ECO:0000313" key="1">
    <source>
        <dbReference type="EMBL" id="KAJ7357571.1"/>
    </source>
</evidence>
<dbReference type="OrthoDB" id="10004999at2759"/>
<name>A0A9X0CJ18_9CNID</name>
<sequence>MGSRSKVKDKRLYMPEDGLILSEIAVLSGGCDLQGHRLVTLPSQRYPSLVQLNQSDVIKLLKYLAFSFQVMVQRGWYLISS</sequence>
<reference evidence="1" key="1">
    <citation type="submission" date="2023-01" db="EMBL/GenBank/DDBJ databases">
        <title>Genome assembly of the deep-sea coral Lophelia pertusa.</title>
        <authorList>
            <person name="Herrera S."/>
            <person name="Cordes E."/>
        </authorList>
    </citation>
    <scope>NUCLEOTIDE SEQUENCE</scope>
    <source>
        <strain evidence="1">USNM1676648</strain>
        <tissue evidence="1">Polyp</tissue>
    </source>
</reference>
<accession>A0A9X0CJ18</accession>
<proteinExistence type="predicted"/>
<protein>
    <submittedName>
        <fullName evidence="1">Uncharacterized protein</fullName>
    </submittedName>
</protein>
<dbReference type="EMBL" id="MU827320">
    <property type="protein sequence ID" value="KAJ7357571.1"/>
    <property type="molecule type" value="Genomic_DNA"/>
</dbReference>
<keyword evidence="2" id="KW-1185">Reference proteome</keyword>
<dbReference type="Proteomes" id="UP001163046">
    <property type="component" value="Unassembled WGS sequence"/>
</dbReference>
<gene>
    <name evidence="1" type="ORF">OS493_024379</name>
</gene>
<comment type="caution">
    <text evidence="1">The sequence shown here is derived from an EMBL/GenBank/DDBJ whole genome shotgun (WGS) entry which is preliminary data.</text>
</comment>
<evidence type="ECO:0000313" key="2">
    <source>
        <dbReference type="Proteomes" id="UP001163046"/>
    </source>
</evidence>
<dbReference type="AlphaFoldDB" id="A0A9X0CJ18"/>
<organism evidence="1 2">
    <name type="scientific">Desmophyllum pertusum</name>
    <dbReference type="NCBI Taxonomy" id="174260"/>
    <lineage>
        <taxon>Eukaryota</taxon>
        <taxon>Metazoa</taxon>
        <taxon>Cnidaria</taxon>
        <taxon>Anthozoa</taxon>
        <taxon>Hexacorallia</taxon>
        <taxon>Scleractinia</taxon>
        <taxon>Caryophylliina</taxon>
        <taxon>Caryophylliidae</taxon>
        <taxon>Desmophyllum</taxon>
    </lineage>
</organism>